<accession>A0ABT0Y972</accession>
<dbReference type="RefSeq" id="WP_251802328.1">
    <property type="nucleotide sequence ID" value="NZ_JAMQOL010000049.1"/>
</dbReference>
<gene>
    <name evidence="2" type="ORF">LXN57_34020</name>
</gene>
<feature type="region of interest" description="Disordered" evidence="1">
    <location>
        <begin position="48"/>
        <end position="73"/>
    </location>
</feature>
<protein>
    <submittedName>
        <fullName evidence="2">Uncharacterized protein</fullName>
    </submittedName>
</protein>
<dbReference type="Proteomes" id="UP001523216">
    <property type="component" value="Unassembled WGS sequence"/>
</dbReference>
<evidence type="ECO:0000256" key="1">
    <source>
        <dbReference type="SAM" id="MobiDB-lite"/>
    </source>
</evidence>
<organism evidence="2 3">
    <name type="scientific">Paractinoplanes hotanensis</name>
    <dbReference type="NCBI Taxonomy" id="2906497"/>
    <lineage>
        <taxon>Bacteria</taxon>
        <taxon>Bacillati</taxon>
        <taxon>Actinomycetota</taxon>
        <taxon>Actinomycetes</taxon>
        <taxon>Micromonosporales</taxon>
        <taxon>Micromonosporaceae</taxon>
        <taxon>Paractinoplanes</taxon>
    </lineage>
</organism>
<proteinExistence type="predicted"/>
<name>A0ABT0Y972_9ACTN</name>
<dbReference type="EMBL" id="JAMQOL010000049">
    <property type="protein sequence ID" value="MCM4082598.1"/>
    <property type="molecule type" value="Genomic_DNA"/>
</dbReference>
<reference evidence="2 3" key="1">
    <citation type="submission" date="2022-06" db="EMBL/GenBank/DDBJ databases">
        <title>Actinoplanes abujensis sp. nov., isolated from Nigerian arid soil.</title>
        <authorList>
            <person name="Ding P."/>
        </authorList>
    </citation>
    <scope>NUCLEOTIDE SEQUENCE [LARGE SCALE GENOMIC DNA]</scope>
    <source>
        <strain evidence="3">TRM88002</strain>
    </source>
</reference>
<evidence type="ECO:0000313" key="2">
    <source>
        <dbReference type="EMBL" id="MCM4082598.1"/>
    </source>
</evidence>
<evidence type="ECO:0000313" key="3">
    <source>
        <dbReference type="Proteomes" id="UP001523216"/>
    </source>
</evidence>
<sequence length="73" mass="8090">MSVPPHMWDDGRLLAALAALPPEAFDQGPTGDDDLRWRRTARRLRQELGAERAPALPPGHIAPVLKLRPHPVD</sequence>
<comment type="caution">
    <text evidence="2">The sequence shown here is derived from an EMBL/GenBank/DDBJ whole genome shotgun (WGS) entry which is preliminary data.</text>
</comment>
<keyword evidence="3" id="KW-1185">Reference proteome</keyword>